<gene>
    <name evidence="2" type="ORF">BCF44_102662</name>
</gene>
<dbReference type="AlphaFoldDB" id="A0A3E0I719"/>
<dbReference type="Gene3D" id="3.30.450.180">
    <property type="match status" value="1"/>
</dbReference>
<comment type="caution">
    <text evidence="2">The sequence shown here is derived from an EMBL/GenBank/DDBJ whole genome shotgun (WGS) entry which is preliminary data.</text>
</comment>
<feature type="domain" description="HTH cro/C1-type" evidence="1">
    <location>
        <begin position="30"/>
        <end position="81"/>
    </location>
</feature>
<evidence type="ECO:0000313" key="3">
    <source>
        <dbReference type="Proteomes" id="UP000256269"/>
    </source>
</evidence>
<accession>A0A3E0I719</accession>
<dbReference type="InterPro" id="IPR001387">
    <property type="entry name" value="Cro/C1-type_HTH"/>
</dbReference>
<dbReference type="Pfam" id="PF13560">
    <property type="entry name" value="HTH_31"/>
    <property type="match status" value="1"/>
</dbReference>
<dbReference type="RefSeq" id="WP_116173490.1">
    <property type="nucleotide sequence ID" value="NZ_CP144375.1"/>
</dbReference>
<dbReference type="EMBL" id="QUNO01000002">
    <property type="protein sequence ID" value="REH54430.1"/>
    <property type="molecule type" value="Genomic_DNA"/>
</dbReference>
<dbReference type="GO" id="GO:0003677">
    <property type="term" value="F:DNA binding"/>
    <property type="evidence" value="ECO:0007669"/>
    <property type="project" value="InterPro"/>
</dbReference>
<name>A0A3E0I719_9PSEU</name>
<organism evidence="2 3">
    <name type="scientific">Kutzneria buriramensis</name>
    <dbReference type="NCBI Taxonomy" id="1045776"/>
    <lineage>
        <taxon>Bacteria</taxon>
        <taxon>Bacillati</taxon>
        <taxon>Actinomycetota</taxon>
        <taxon>Actinomycetes</taxon>
        <taxon>Pseudonocardiales</taxon>
        <taxon>Pseudonocardiaceae</taxon>
        <taxon>Kutzneria</taxon>
    </lineage>
</organism>
<dbReference type="Gene3D" id="1.10.260.40">
    <property type="entry name" value="lambda repressor-like DNA-binding domains"/>
    <property type="match status" value="1"/>
</dbReference>
<dbReference type="SUPFAM" id="SSF47413">
    <property type="entry name" value="lambda repressor-like DNA-binding domains"/>
    <property type="match status" value="1"/>
</dbReference>
<reference evidence="2 3" key="1">
    <citation type="submission" date="2018-08" db="EMBL/GenBank/DDBJ databases">
        <title>Genomic Encyclopedia of Archaeal and Bacterial Type Strains, Phase II (KMG-II): from individual species to whole genera.</title>
        <authorList>
            <person name="Goeker M."/>
        </authorList>
    </citation>
    <scope>NUCLEOTIDE SEQUENCE [LARGE SCALE GENOMIC DNA]</scope>
    <source>
        <strain evidence="2 3">DSM 45791</strain>
    </source>
</reference>
<dbReference type="Proteomes" id="UP000256269">
    <property type="component" value="Unassembled WGS sequence"/>
</dbReference>
<dbReference type="PANTHER" id="PTHR35010">
    <property type="entry name" value="BLL4672 PROTEIN-RELATED"/>
    <property type="match status" value="1"/>
</dbReference>
<dbReference type="Pfam" id="PF17765">
    <property type="entry name" value="MLTR_LBD"/>
    <property type="match status" value="1"/>
</dbReference>
<evidence type="ECO:0000259" key="1">
    <source>
        <dbReference type="PROSITE" id="PS50943"/>
    </source>
</evidence>
<dbReference type="OrthoDB" id="4790304at2"/>
<sequence length="272" mass="29687">MPHRLGDYLRARREQIRPADVGLPAGGGRRRVRGLRREELALLAGISSDYYMRLEQGRDQHPSGQVLDALATVLRLDPEATAYLHELARPVSPRRSDQVPASILQLIDSWPGTPAYVQDRLTNVVAANTAAKALGGCYAVGVNLITTVFLDPFEREFRLDWDETVADGVAVLRASFGAELDDPGLRELVDHLSERSERFRELWARHDVKARAGHMVHFAHPVAGRLDLHSEKLPIASTSLTLVVFHAEAGTASAAALAALTADDIISGQSPA</sequence>
<dbReference type="PANTHER" id="PTHR35010:SF2">
    <property type="entry name" value="BLL4672 PROTEIN"/>
    <property type="match status" value="1"/>
</dbReference>
<dbReference type="SMART" id="SM00530">
    <property type="entry name" value="HTH_XRE"/>
    <property type="match status" value="1"/>
</dbReference>
<protein>
    <submittedName>
        <fullName evidence="2">Helix-turn-helix protein</fullName>
    </submittedName>
</protein>
<keyword evidence="3" id="KW-1185">Reference proteome</keyword>
<dbReference type="InterPro" id="IPR041413">
    <property type="entry name" value="MLTR_LBD"/>
</dbReference>
<proteinExistence type="predicted"/>
<evidence type="ECO:0000313" key="2">
    <source>
        <dbReference type="EMBL" id="REH54430.1"/>
    </source>
</evidence>
<dbReference type="CDD" id="cd00093">
    <property type="entry name" value="HTH_XRE"/>
    <property type="match status" value="1"/>
</dbReference>
<dbReference type="InterPro" id="IPR010982">
    <property type="entry name" value="Lambda_DNA-bd_dom_sf"/>
</dbReference>
<dbReference type="PROSITE" id="PS50943">
    <property type="entry name" value="HTH_CROC1"/>
    <property type="match status" value="1"/>
</dbReference>